<dbReference type="Pfam" id="PF13456">
    <property type="entry name" value="RVT_3"/>
    <property type="match status" value="1"/>
</dbReference>
<protein>
    <submittedName>
        <fullName evidence="2">Zinc finger CCCH domain-containing protein 7</fullName>
    </submittedName>
</protein>
<name>A0A5B6UZ24_9ROSI</name>
<dbReference type="Proteomes" id="UP000325315">
    <property type="component" value="Unassembled WGS sequence"/>
</dbReference>
<dbReference type="GO" id="GO:0003676">
    <property type="term" value="F:nucleic acid binding"/>
    <property type="evidence" value="ECO:0007669"/>
    <property type="project" value="InterPro"/>
</dbReference>
<feature type="domain" description="RNase H type-1" evidence="1">
    <location>
        <begin position="162"/>
        <end position="225"/>
    </location>
</feature>
<evidence type="ECO:0000313" key="2">
    <source>
        <dbReference type="EMBL" id="KAA3461962.1"/>
    </source>
</evidence>
<gene>
    <name evidence="2" type="ORF">EPI10_028492</name>
</gene>
<evidence type="ECO:0000313" key="3">
    <source>
        <dbReference type="Proteomes" id="UP000325315"/>
    </source>
</evidence>
<dbReference type="SUPFAM" id="SSF53098">
    <property type="entry name" value="Ribonuclease H-like"/>
    <property type="match status" value="1"/>
</dbReference>
<keyword evidence="3" id="KW-1185">Reference proteome</keyword>
<reference evidence="3" key="1">
    <citation type="journal article" date="2019" name="Plant Biotechnol. J.">
        <title>Genome sequencing of the Australian wild diploid species Gossypium australe highlights disease resistance and delayed gland morphogenesis.</title>
        <authorList>
            <person name="Cai Y."/>
            <person name="Cai X."/>
            <person name="Wang Q."/>
            <person name="Wang P."/>
            <person name="Zhang Y."/>
            <person name="Cai C."/>
            <person name="Xu Y."/>
            <person name="Wang K."/>
            <person name="Zhou Z."/>
            <person name="Wang C."/>
            <person name="Geng S."/>
            <person name="Li B."/>
            <person name="Dong Q."/>
            <person name="Hou Y."/>
            <person name="Wang H."/>
            <person name="Ai P."/>
            <person name="Liu Z."/>
            <person name="Yi F."/>
            <person name="Sun M."/>
            <person name="An G."/>
            <person name="Cheng J."/>
            <person name="Zhang Y."/>
            <person name="Shi Q."/>
            <person name="Xie Y."/>
            <person name="Shi X."/>
            <person name="Chang Y."/>
            <person name="Huang F."/>
            <person name="Chen Y."/>
            <person name="Hong S."/>
            <person name="Mi L."/>
            <person name="Sun Q."/>
            <person name="Zhang L."/>
            <person name="Zhou B."/>
            <person name="Peng R."/>
            <person name="Zhang X."/>
            <person name="Liu F."/>
        </authorList>
    </citation>
    <scope>NUCLEOTIDE SEQUENCE [LARGE SCALE GENOMIC DNA]</scope>
    <source>
        <strain evidence="3">cv. PA1801</strain>
    </source>
</reference>
<sequence>MMAWERMCYSKGIEGINFRDMHLFNIPLIGRQLWRLLIFKESLCFKVLSAKYFPEGDVLRSKYCDKPSFTWSSITKAIDALKDGFLWQIGDGNTIDIQREWPKVQEILMIGGINNRLIDGRYERCIDWLEDVLQELDKKAAVNFLLSFGTAGMIGIILNGNVGYGAIARDHYGFIIGGSYGYANKYLDTTWAEFEAFVEGLNLALKWKVEKLILEYNSAILVNVVLVLFSRVCTVVLNVEVEATSNLR</sequence>
<dbReference type="EMBL" id="SMMG02000009">
    <property type="protein sequence ID" value="KAA3461962.1"/>
    <property type="molecule type" value="Genomic_DNA"/>
</dbReference>
<evidence type="ECO:0000259" key="1">
    <source>
        <dbReference type="Pfam" id="PF13456"/>
    </source>
</evidence>
<accession>A0A5B6UZ24</accession>
<dbReference type="OrthoDB" id="1000634at2759"/>
<dbReference type="InterPro" id="IPR012337">
    <property type="entry name" value="RNaseH-like_sf"/>
</dbReference>
<dbReference type="AlphaFoldDB" id="A0A5B6UZ24"/>
<organism evidence="2 3">
    <name type="scientific">Gossypium australe</name>
    <dbReference type="NCBI Taxonomy" id="47621"/>
    <lineage>
        <taxon>Eukaryota</taxon>
        <taxon>Viridiplantae</taxon>
        <taxon>Streptophyta</taxon>
        <taxon>Embryophyta</taxon>
        <taxon>Tracheophyta</taxon>
        <taxon>Spermatophyta</taxon>
        <taxon>Magnoliopsida</taxon>
        <taxon>eudicotyledons</taxon>
        <taxon>Gunneridae</taxon>
        <taxon>Pentapetalae</taxon>
        <taxon>rosids</taxon>
        <taxon>malvids</taxon>
        <taxon>Malvales</taxon>
        <taxon>Malvaceae</taxon>
        <taxon>Malvoideae</taxon>
        <taxon>Gossypium</taxon>
    </lineage>
</organism>
<comment type="caution">
    <text evidence="2">The sequence shown here is derived from an EMBL/GenBank/DDBJ whole genome shotgun (WGS) entry which is preliminary data.</text>
</comment>
<proteinExistence type="predicted"/>
<dbReference type="InterPro" id="IPR002156">
    <property type="entry name" value="RNaseH_domain"/>
</dbReference>
<dbReference type="GO" id="GO:0004523">
    <property type="term" value="F:RNA-DNA hybrid ribonuclease activity"/>
    <property type="evidence" value="ECO:0007669"/>
    <property type="project" value="InterPro"/>
</dbReference>